<reference evidence="2" key="1">
    <citation type="submission" date="2017-07" db="EMBL/GenBank/DDBJ databases">
        <title>Taro Niue Genome Assembly and Annotation.</title>
        <authorList>
            <person name="Atibalentja N."/>
            <person name="Keating K."/>
            <person name="Fields C.J."/>
        </authorList>
    </citation>
    <scope>NUCLEOTIDE SEQUENCE</scope>
    <source>
        <strain evidence="2">Niue_2</strain>
        <tissue evidence="2">Leaf</tissue>
    </source>
</reference>
<proteinExistence type="predicted"/>
<evidence type="ECO:0000256" key="1">
    <source>
        <dbReference type="SAM" id="MobiDB-lite"/>
    </source>
</evidence>
<keyword evidence="3" id="KW-1185">Reference proteome</keyword>
<evidence type="ECO:0000313" key="3">
    <source>
        <dbReference type="Proteomes" id="UP000652761"/>
    </source>
</evidence>
<feature type="region of interest" description="Disordered" evidence="1">
    <location>
        <begin position="19"/>
        <end position="74"/>
    </location>
</feature>
<dbReference type="EMBL" id="NMUH01002870">
    <property type="protein sequence ID" value="MQM02539.1"/>
    <property type="molecule type" value="Genomic_DNA"/>
</dbReference>
<dbReference type="Proteomes" id="UP000652761">
    <property type="component" value="Unassembled WGS sequence"/>
</dbReference>
<organism evidence="2 3">
    <name type="scientific">Colocasia esculenta</name>
    <name type="common">Wild taro</name>
    <name type="synonym">Arum esculentum</name>
    <dbReference type="NCBI Taxonomy" id="4460"/>
    <lineage>
        <taxon>Eukaryota</taxon>
        <taxon>Viridiplantae</taxon>
        <taxon>Streptophyta</taxon>
        <taxon>Embryophyta</taxon>
        <taxon>Tracheophyta</taxon>
        <taxon>Spermatophyta</taxon>
        <taxon>Magnoliopsida</taxon>
        <taxon>Liliopsida</taxon>
        <taxon>Araceae</taxon>
        <taxon>Aroideae</taxon>
        <taxon>Colocasieae</taxon>
        <taxon>Colocasia</taxon>
    </lineage>
</organism>
<dbReference type="AlphaFoldDB" id="A0A843W057"/>
<comment type="caution">
    <text evidence="2">The sequence shown here is derived from an EMBL/GenBank/DDBJ whole genome shotgun (WGS) entry which is preliminary data.</text>
</comment>
<name>A0A843W057_COLES</name>
<feature type="region of interest" description="Disordered" evidence="1">
    <location>
        <begin position="83"/>
        <end position="102"/>
    </location>
</feature>
<accession>A0A843W057</accession>
<protein>
    <submittedName>
        <fullName evidence="2">Uncharacterized protein</fullName>
    </submittedName>
</protein>
<gene>
    <name evidence="2" type="ORF">Taro_035307</name>
</gene>
<evidence type="ECO:0000313" key="2">
    <source>
        <dbReference type="EMBL" id="MQM02539.1"/>
    </source>
</evidence>
<sequence>MVKKAQLVEDAIDLTDHVKGRLVKKEPTSGSSSKPTNDKKRSFNITRGPNQERKPKLPTPPNTNKTNYEHCDKPGHTAAECWRKAGETENDTYTQEDGNDQE</sequence>